<proteinExistence type="predicted"/>
<dbReference type="EMBL" id="WTFF01000319">
    <property type="protein sequence ID" value="MBW5485949.1"/>
    <property type="molecule type" value="Genomic_DNA"/>
</dbReference>
<gene>
    <name evidence="2" type="ORF">GPJ59_29805</name>
</gene>
<feature type="region of interest" description="Disordered" evidence="1">
    <location>
        <begin position="67"/>
        <end position="91"/>
    </location>
</feature>
<accession>A0ABS6ZEU1</accession>
<evidence type="ECO:0000313" key="3">
    <source>
        <dbReference type="Proteomes" id="UP000812013"/>
    </source>
</evidence>
<organism evidence="2 3">
    <name type="scientific">Streptomyces bambusae</name>
    <dbReference type="NCBI Taxonomy" id="1550616"/>
    <lineage>
        <taxon>Bacteria</taxon>
        <taxon>Bacillati</taxon>
        <taxon>Actinomycetota</taxon>
        <taxon>Actinomycetes</taxon>
        <taxon>Kitasatosporales</taxon>
        <taxon>Streptomycetaceae</taxon>
        <taxon>Streptomyces</taxon>
    </lineage>
</organism>
<feature type="region of interest" description="Disordered" evidence="1">
    <location>
        <begin position="1"/>
        <end position="40"/>
    </location>
</feature>
<evidence type="ECO:0000256" key="1">
    <source>
        <dbReference type="SAM" id="MobiDB-lite"/>
    </source>
</evidence>
<comment type="caution">
    <text evidence="2">The sequence shown here is derived from an EMBL/GenBank/DDBJ whole genome shotgun (WGS) entry which is preliminary data.</text>
</comment>
<keyword evidence="3" id="KW-1185">Reference proteome</keyword>
<sequence length="91" mass="9648">PGGRSPEPRPPGRTRGPGARGRRWPAPPPPWPGPGSTAAASWPYQLSCRSVPCPSVAVRCGRCCAPGWAQRRTGRPADTPGVLHSGQRRHP</sequence>
<feature type="non-terminal residue" evidence="2">
    <location>
        <position position="1"/>
    </location>
</feature>
<name>A0ABS6ZEU1_9ACTN</name>
<protein>
    <submittedName>
        <fullName evidence="2">Uncharacterized protein</fullName>
    </submittedName>
</protein>
<evidence type="ECO:0000313" key="2">
    <source>
        <dbReference type="EMBL" id="MBW5485949.1"/>
    </source>
</evidence>
<dbReference type="Proteomes" id="UP000812013">
    <property type="component" value="Unassembled WGS sequence"/>
</dbReference>
<reference evidence="2 3" key="1">
    <citation type="submission" date="2019-12" db="EMBL/GenBank/DDBJ databases">
        <title>Genome sequence of Streptomyces bambusae.</title>
        <authorList>
            <person name="Bansal K."/>
            <person name="Choksket S."/>
            <person name="Korpole S."/>
            <person name="Patil P.B."/>
        </authorList>
    </citation>
    <scope>NUCLEOTIDE SEQUENCE [LARGE SCALE GENOMIC DNA]</scope>
    <source>
        <strain evidence="2 3">SK60</strain>
    </source>
</reference>